<evidence type="ECO:0000313" key="3">
    <source>
        <dbReference type="EMBL" id="MFC4242157.1"/>
    </source>
</evidence>
<dbReference type="InterPro" id="IPR004378">
    <property type="entry name" value="F420H2_quin_Rdtase"/>
</dbReference>
<dbReference type="Proteomes" id="UP001595900">
    <property type="component" value="Unassembled WGS sequence"/>
</dbReference>
<proteinExistence type="inferred from homology"/>
<dbReference type="PANTHER" id="PTHR39428:SF3">
    <property type="entry name" value="DEAZAFLAVIN-DEPENDENT NITROREDUCTASE"/>
    <property type="match status" value="1"/>
</dbReference>
<reference evidence="4" key="1">
    <citation type="journal article" date="2019" name="Int. J. Syst. Evol. Microbiol.">
        <title>The Global Catalogue of Microorganisms (GCM) 10K type strain sequencing project: providing services to taxonomists for standard genome sequencing and annotation.</title>
        <authorList>
            <consortium name="The Broad Institute Genomics Platform"/>
            <consortium name="The Broad Institute Genome Sequencing Center for Infectious Disease"/>
            <person name="Wu L."/>
            <person name="Ma J."/>
        </authorList>
    </citation>
    <scope>NUCLEOTIDE SEQUENCE [LARGE SCALE GENOMIC DNA]</scope>
    <source>
        <strain evidence="4">CGMCC 1.10363</strain>
    </source>
</reference>
<keyword evidence="4" id="KW-1185">Reference proteome</keyword>
<dbReference type="PANTHER" id="PTHR39428">
    <property type="entry name" value="F420H(2)-DEPENDENT QUINONE REDUCTASE RV1261C"/>
    <property type="match status" value="1"/>
</dbReference>
<dbReference type="Pfam" id="PF04075">
    <property type="entry name" value="F420H2_quin_red"/>
    <property type="match status" value="1"/>
</dbReference>
<evidence type="ECO:0000256" key="1">
    <source>
        <dbReference type="ARBA" id="ARBA00008710"/>
    </source>
</evidence>
<protein>
    <submittedName>
        <fullName evidence="3">Nitroreductase/quinone reductase family protein</fullName>
    </submittedName>
</protein>
<comment type="catalytic activity">
    <reaction evidence="2">
        <text>oxidized coenzyme F420-(gamma-L-Glu)(n) + a quinol + H(+) = reduced coenzyme F420-(gamma-L-Glu)(n) + a quinone</text>
        <dbReference type="Rhea" id="RHEA:39663"/>
        <dbReference type="Rhea" id="RHEA-COMP:12939"/>
        <dbReference type="Rhea" id="RHEA-COMP:14378"/>
        <dbReference type="ChEBI" id="CHEBI:15378"/>
        <dbReference type="ChEBI" id="CHEBI:24646"/>
        <dbReference type="ChEBI" id="CHEBI:132124"/>
        <dbReference type="ChEBI" id="CHEBI:133980"/>
        <dbReference type="ChEBI" id="CHEBI:139511"/>
    </reaction>
</comment>
<comment type="caution">
    <text evidence="3">The sequence shown here is derived from an EMBL/GenBank/DDBJ whole genome shotgun (WGS) entry which is preliminary data.</text>
</comment>
<organism evidence="3 4">
    <name type="scientific">Gryllotalpicola reticulitermitis</name>
    <dbReference type="NCBI Taxonomy" id="1184153"/>
    <lineage>
        <taxon>Bacteria</taxon>
        <taxon>Bacillati</taxon>
        <taxon>Actinomycetota</taxon>
        <taxon>Actinomycetes</taxon>
        <taxon>Micrococcales</taxon>
        <taxon>Microbacteriaceae</taxon>
        <taxon>Gryllotalpicola</taxon>
    </lineage>
</organism>
<dbReference type="RefSeq" id="WP_390226957.1">
    <property type="nucleotide sequence ID" value="NZ_JBHSCN010000002.1"/>
</dbReference>
<gene>
    <name evidence="3" type="ORF">ACFOYW_02125</name>
</gene>
<evidence type="ECO:0000256" key="2">
    <source>
        <dbReference type="ARBA" id="ARBA00049106"/>
    </source>
</evidence>
<evidence type="ECO:0000313" key="4">
    <source>
        <dbReference type="Proteomes" id="UP001595900"/>
    </source>
</evidence>
<accession>A0ABV8Q402</accession>
<dbReference type="Gene3D" id="2.30.110.10">
    <property type="entry name" value="Electron Transport, Fmn-binding Protein, Chain A"/>
    <property type="match status" value="1"/>
</dbReference>
<sequence length="156" mass="17238">MTHPDVAAGAALLDGTYVPSPIPRIRDQVAGFEASSGTRDNTLEDRPVIILTTVGASSLKVRKNPLIRALEGDVYVVVASAAGAPEDPQWYRNLTAHPVVRLQDGPTVDLRIAREVHGDEKDHWWQVAESFWPHFPEYREKAEGRDIPVVVLEPVD</sequence>
<dbReference type="EMBL" id="JBHSCN010000002">
    <property type="protein sequence ID" value="MFC4242157.1"/>
    <property type="molecule type" value="Genomic_DNA"/>
</dbReference>
<dbReference type="NCBIfam" id="TIGR00026">
    <property type="entry name" value="hi_GC_TIGR00026"/>
    <property type="match status" value="1"/>
</dbReference>
<dbReference type="InterPro" id="IPR012349">
    <property type="entry name" value="Split_barrel_FMN-bd"/>
</dbReference>
<comment type="similarity">
    <text evidence="1">Belongs to the F420H(2)-dependent quinone reductase family.</text>
</comment>
<name>A0ABV8Q402_9MICO</name>